<reference evidence="8 9" key="1">
    <citation type="submission" date="2015-04" db="EMBL/GenBank/DDBJ databases">
        <authorList>
            <consortium name="Pathogen Informatics"/>
        </authorList>
    </citation>
    <scope>NUCLEOTIDE SEQUENCE [LARGE SCALE GENOMIC DNA]</scope>
    <source>
        <strain evidence="8 9">SGS1</strain>
    </source>
</reference>
<evidence type="ECO:0000256" key="3">
    <source>
        <dbReference type="ARBA" id="ARBA00022664"/>
    </source>
</evidence>
<comment type="subcellular location">
    <subcellularLocation>
        <location evidence="1">Nucleus</location>
    </subcellularLocation>
</comment>
<dbReference type="OrthoDB" id="205794at2759"/>
<dbReference type="GO" id="GO:0071013">
    <property type="term" value="C:catalytic step 2 spliceosome"/>
    <property type="evidence" value="ECO:0007669"/>
    <property type="project" value="TreeGrafter"/>
</dbReference>
<keyword evidence="5" id="KW-0508">mRNA splicing</keyword>
<name>A0A1J1H8K3_PLARL</name>
<accession>A0A1J1H8K3</accession>
<feature type="coiled-coil region" evidence="7">
    <location>
        <begin position="176"/>
        <end position="235"/>
    </location>
</feature>
<feature type="coiled-coil region" evidence="7">
    <location>
        <begin position="48"/>
        <end position="82"/>
    </location>
</feature>
<evidence type="ECO:0000313" key="8">
    <source>
        <dbReference type="EMBL" id="CRH00989.1"/>
    </source>
</evidence>
<sequence>MDIQENIRDKEKYEYSLNEVNDKCKYEKKKKLYELNNLHNLVNALPYIDSYDNELEQVAKKMVEEEMKLMNEKNEVKNYLEDYHIPSLMYLNNENSVIHNELRRCEENKKMEKLNFDYYNISHTLNDMSINEWKSTLKKYEIILENSHNALINIELMNKYKDVMWSEHMKIFSHIDINLQNNIKSLKEEIENINKKRKLHQLQFVNDLTTLQNERKEYKRKNNIILSEIKKLLSENMLMQYKKNLI</sequence>
<evidence type="ECO:0000256" key="6">
    <source>
        <dbReference type="ARBA" id="ARBA00023242"/>
    </source>
</evidence>
<organism evidence="8 9">
    <name type="scientific">Plasmodium relictum</name>
    <dbReference type="NCBI Taxonomy" id="85471"/>
    <lineage>
        <taxon>Eukaryota</taxon>
        <taxon>Sar</taxon>
        <taxon>Alveolata</taxon>
        <taxon>Apicomplexa</taxon>
        <taxon>Aconoidasida</taxon>
        <taxon>Haemosporida</taxon>
        <taxon>Plasmodiidae</taxon>
        <taxon>Plasmodium</taxon>
        <taxon>Plasmodium (Haemamoeba)</taxon>
    </lineage>
</organism>
<keyword evidence="9" id="KW-1185">Reference proteome</keyword>
<proteinExistence type="inferred from homology"/>
<dbReference type="KEGG" id="prel:PRELSG_1133700"/>
<protein>
    <recommendedName>
        <fullName evidence="10">Pre-mRNA-splicing factor CWF7</fullName>
    </recommendedName>
</protein>
<dbReference type="PANTHER" id="PTHR13296">
    <property type="entry name" value="BCAS2 PROTEIN"/>
    <property type="match status" value="1"/>
</dbReference>
<dbReference type="PANTHER" id="PTHR13296:SF0">
    <property type="entry name" value="PRE-MRNA-SPLICING FACTOR SPF27"/>
    <property type="match status" value="1"/>
</dbReference>
<dbReference type="GO" id="GO:0006397">
    <property type="term" value="P:mRNA processing"/>
    <property type="evidence" value="ECO:0007669"/>
    <property type="project" value="UniProtKB-KW"/>
</dbReference>
<keyword evidence="7" id="KW-0175">Coiled coil</keyword>
<evidence type="ECO:0000256" key="4">
    <source>
        <dbReference type="ARBA" id="ARBA00022728"/>
    </source>
</evidence>
<evidence type="ECO:0008006" key="10">
    <source>
        <dbReference type="Google" id="ProtNLM"/>
    </source>
</evidence>
<dbReference type="GeneID" id="39737116"/>
<dbReference type="Pfam" id="PF05700">
    <property type="entry name" value="BCAS2"/>
    <property type="match status" value="1"/>
</dbReference>
<dbReference type="InterPro" id="IPR008409">
    <property type="entry name" value="SPF27"/>
</dbReference>
<dbReference type="Proteomes" id="UP000220158">
    <property type="component" value="Chromosome 11"/>
</dbReference>
<keyword evidence="3" id="KW-0507">mRNA processing</keyword>
<evidence type="ECO:0000256" key="1">
    <source>
        <dbReference type="ARBA" id="ARBA00004123"/>
    </source>
</evidence>
<dbReference type="RefSeq" id="XP_028533990.1">
    <property type="nucleotide sequence ID" value="XM_028677619.1"/>
</dbReference>
<gene>
    <name evidence="8" type="ORF">PRELSG_1133700</name>
</gene>
<dbReference type="OMA" id="MNIHAIS"/>
<comment type="similarity">
    <text evidence="2">Belongs to the SPF27 family.</text>
</comment>
<evidence type="ECO:0000256" key="7">
    <source>
        <dbReference type="SAM" id="Coils"/>
    </source>
</evidence>
<keyword evidence="4" id="KW-0747">Spliceosome</keyword>
<dbReference type="EMBL" id="LN835306">
    <property type="protein sequence ID" value="CRH00989.1"/>
    <property type="molecule type" value="Genomic_DNA"/>
</dbReference>
<dbReference type="GO" id="GO:0071011">
    <property type="term" value="C:precatalytic spliceosome"/>
    <property type="evidence" value="ECO:0007669"/>
    <property type="project" value="TreeGrafter"/>
</dbReference>
<keyword evidence="6" id="KW-0539">Nucleus</keyword>
<evidence type="ECO:0000256" key="5">
    <source>
        <dbReference type="ARBA" id="ARBA00023187"/>
    </source>
</evidence>
<evidence type="ECO:0000313" key="9">
    <source>
        <dbReference type="Proteomes" id="UP000220158"/>
    </source>
</evidence>
<dbReference type="VEuPathDB" id="PlasmoDB:PRELSG_1133700"/>
<evidence type="ECO:0000256" key="2">
    <source>
        <dbReference type="ARBA" id="ARBA00010788"/>
    </source>
</evidence>
<dbReference type="GO" id="GO:0008380">
    <property type="term" value="P:RNA splicing"/>
    <property type="evidence" value="ECO:0007669"/>
    <property type="project" value="UniProtKB-KW"/>
</dbReference>
<dbReference type="AlphaFoldDB" id="A0A1J1H8K3"/>
<dbReference type="GO" id="GO:0000974">
    <property type="term" value="C:Prp19 complex"/>
    <property type="evidence" value="ECO:0007669"/>
    <property type="project" value="TreeGrafter"/>
</dbReference>